<accession>A0ABD1TWP4</accession>
<sequence>MDSPSRRKTRSVAKKESPECVKKPSKQRVISLDTPTPKKGSVFEKKLDPHEEGSRRRLGSRFSKTMQKNENVDKPMADKIAQSSSSNKINQSPIDEAQVITFSL</sequence>
<feature type="compositionally biased region" description="Basic and acidic residues" evidence="1">
    <location>
        <begin position="13"/>
        <end position="22"/>
    </location>
</feature>
<name>A0ABD1TWP4_9LAMI</name>
<feature type="region of interest" description="Disordered" evidence="1">
    <location>
        <begin position="1"/>
        <end position="104"/>
    </location>
</feature>
<dbReference type="AlphaFoldDB" id="A0ABD1TWP4"/>
<comment type="caution">
    <text evidence="2">The sequence shown here is derived from an EMBL/GenBank/DDBJ whole genome shotgun (WGS) entry which is preliminary data.</text>
</comment>
<proteinExistence type="predicted"/>
<reference evidence="3" key="1">
    <citation type="submission" date="2024-07" db="EMBL/GenBank/DDBJ databases">
        <title>Two chromosome-level genome assemblies of Korean endemic species Abeliophyllum distichum and Forsythia ovata (Oleaceae).</title>
        <authorList>
            <person name="Jang H."/>
        </authorList>
    </citation>
    <scope>NUCLEOTIDE SEQUENCE [LARGE SCALE GENOMIC DNA]</scope>
</reference>
<feature type="compositionally biased region" description="Basic residues" evidence="1">
    <location>
        <begin position="1"/>
        <end position="12"/>
    </location>
</feature>
<keyword evidence="3" id="KW-1185">Reference proteome</keyword>
<organism evidence="2 3">
    <name type="scientific">Abeliophyllum distichum</name>
    <dbReference type="NCBI Taxonomy" id="126358"/>
    <lineage>
        <taxon>Eukaryota</taxon>
        <taxon>Viridiplantae</taxon>
        <taxon>Streptophyta</taxon>
        <taxon>Embryophyta</taxon>
        <taxon>Tracheophyta</taxon>
        <taxon>Spermatophyta</taxon>
        <taxon>Magnoliopsida</taxon>
        <taxon>eudicotyledons</taxon>
        <taxon>Gunneridae</taxon>
        <taxon>Pentapetalae</taxon>
        <taxon>asterids</taxon>
        <taxon>lamiids</taxon>
        <taxon>Lamiales</taxon>
        <taxon>Oleaceae</taxon>
        <taxon>Forsythieae</taxon>
        <taxon>Abeliophyllum</taxon>
    </lineage>
</organism>
<dbReference type="Proteomes" id="UP001604336">
    <property type="component" value="Unassembled WGS sequence"/>
</dbReference>
<evidence type="ECO:0000313" key="2">
    <source>
        <dbReference type="EMBL" id="KAL2516998.1"/>
    </source>
</evidence>
<evidence type="ECO:0000256" key="1">
    <source>
        <dbReference type="SAM" id="MobiDB-lite"/>
    </source>
</evidence>
<feature type="compositionally biased region" description="Polar residues" evidence="1">
    <location>
        <begin position="81"/>
        <end position="93"/>
    </location>
</feature>
<evidence type="ECO:0000313" key="3">
    <source>
        <dbReference type="Proteomes" id="UP001604336"/>
    </source>
</evidence>
<gene>
    <name evidence="2" type="ORF">Adt_13245</name>
</gene>
<feature type="compositionally biased region" description="Basic and acidic residues" evidence="1">
    <location>
        <begin position="41"/>
        <end position="55"/>
    </location>
</feature>
<dbReference type="EMBL" id="JBFOLK010000004">
    <property type="protein sequence ID" value="KAL2516998.1"/>
    <property type="molecule type" value="Genomic_DNA"/>
</dbReference>
<protein>
    <submittedName>
        <fullName evidence="2">Uncharacterized protein</fullName>
    </submittedName>
</protein>